<evidence type="ECO:0000256" key="1">
    <source>
        <dbReference type="SAM" id="SignalP"/>
    </source>
</evidence>
<protein>
    <recommendedName>
        <fullName evidence="4">Outer membrane protein beta-barrel domain-containing protein</fullName>
    </recommendedName>
</protein>
<evidence type="ECO:0000313" key="2">
    <source>
        <dbReference type="EMBL" id="RPE00034.1"/>
    </source>
</evidence>
<dbReference type="Pfam" id="PF19515">
    <property type="entry name" value="DUF6048"/>
    <property type="match status" value="1"/>
</dbReference>
<keyword evidence="3" id="KW-1185">Reference proteome</keyword>
<feature type="chain" id="PRO_5018233383" description="Outer membrane protein beta-barrel domain-containing protein" evidence="1">
    <location>
        <begin position="20"/>
        <end position="231"/>
    </location>
</feature>
<dbReference type="InterPro" id="IPR046111">
    <property type="entry name" value="DUF6048"/>
</dbReference>
<gene>
    <name evidence="2" type="ORF">EGM88_01875</name>
</gene>
<dbReference type="OrthoDB" id="1199048at2"/>
<dbReference type="Proteomes" id="UP000270856">
    <property type="component" value="Unassembled WGS sequence"/>
</dbReference>
<dbReference type="RefSeq" id="WP_123896269.1">
    <property type="nucleotide sequence ID" value="NZ_RPFJ01000002.1"/>
</dbReference>
<keyword evidence="1" id="KW-0732">Signal</keyword>
<dbReference type="EMBL" id="RPFJ01000002">
    <property type="protein sequence ID" value="RPE00034.1"/>
    <property type="molecule type" value="Genomic_DNA"/>
</dbReference>
<name>A0A3N4PK97_9FLAO</name>
<dbReference type="AlphaFoldDB" id="A0A3N4PK97"/>
<comment type="caution">
    <text evidence="2">The sequence shown here is derived from an EMBL/GenBank/DDBJ whole genome shotgun (WGS) entry which is preliminary data.</text>
</comment>
<evidence type="ECO:0000313" key="3">
    <source>
        <dbReference type="Proteomes" id="UP000270856"/>
    </source>
</evidence>
<sequence>MLRYCINLLFLLAFTVSYTQGIGSEQKDTIYLNKYGLRVGIDLYNPIHTAVDNNRKGLEIVGDYRISKKLFAATELGYLENTTDEDFMNFTTNGSYIKLGVDYNAYENWLDMENMIYVGFRYGFSVFNHTLNSYIINNDAFYDDLTSPKNGQNFNNLNAHWGEIILGVKAEVLTNLYMGFSFSGKKMISSKQPNNFKNLFVPGFNRVFLNNSGFGFNYTISYLIPFYKKEK</sequence>
<proteinExistence type="predicted"/>
<accession>A0A3N4PK97</accession>
<feature type="signal peptide" evidence="1">
    <location>
        <begin position="1"/>
        <end position="19"/>
    </location>
</feature>
<evidence type="ECO:0008006" key="4">
    <source>
        <dbReference type="Google" id="ProtNLM"/>
    </source>
</evidence>
<organism evidence="2 3">
    <name type="scientific">Aureibaculum marinum</name>
    <dbReference type="NCBI Taxonomy" id="2487930"/>
    <lineage>
        <taxon>Bacteria</taxon>
        <taxon>Pseudomonadati</taxon>
        <taxon>Bacteroidota</taxon>
        <taxon>Flavobacteriia</taxon>
        <taxon>Flavobacteriales</taxon>
        <taxon>Flavobacteriaceae</taxon>
        <taxon>Aureibaculum</taxon>
    </lineage>
</organism>
<reference evidence="2 3" key="1">
    <citation type="submission" date="2018-11" db="EMBL/GenBank/DDBJ databases">
        <title>Aureibaculum marinum gen. nov., sp. nov., a member of the family Flavobacteriaceae isolated from the Bohai Sea.</title>
        <authorList>
            <person name="Ji X."/>
        </authorList>
    </citation>
    <scope>NUCLEOTIDE SEQUENCE [LARGE SCALE GENOMIC DNA]</scope>
    <source>
        <strain evidence="2 3">BH-SD17</strain>
    </source>
</reference>